<dbReference type="EC" id="3.1.1.29" evidence="2"/>
<dbReference type="GO" id="GO:0004045">
    <property type="term" value="F:peptidyl-tRNA hydrolase activity"/>
    <property type="evidence" value="ECO:0007669"/>
    <property type="project" value="UniProtKB-EC"/>
</dbReference>
<dbReference type="EMBL" id="DRIE01000136">
    <property type="protein sequence ID" value="HEC57868.1"/>
    <property type="molecule type" value="Genomic_DNA"/>
</dbReference>
<gene>
    <name evidence="7" type="ORF">ENI32_08400</name>
</gene>
<comment type="function">
    <text evidence="1">The natural substrate for this enzyme may be peptidyl-tRNAs which drop off the ribosome during protein synthesis.</text>
</comment>
<dbReference type="NCBIfam" id="TIGR00283">
    <property type="entry name" value="arch_pth2"/>
    <property type="match status" value="1"/>
</dbReference>
<evidence type="ECO:0000256" key="4">
    <source>
        <dbReference type="ARBA" id="ARBA00038050"/>
    </source>
</evidence>
<name>A0A7J2S321_9EURY</name>
<dbReference type="Pfam" id="PF01981">
    <property type="entry name" value="PTH2"/>
    <property type="match status" value="1"/>
</dbReference>
<dbReference type="PANTHER" id="PTHR12649">
    <property type="entry name" value="PEPTIDYL-TRNA HYDROLASE 2"/>
    <property type="match status" value="1"/>
</dbReference>
<keyword evidence="3 7" id="KW-0378">Hydrolase</keyword>
<reference evidence="7" key="1">
    <citation type="journal article" date="2020" name="mSystems">
        <title>Genome- and Community-Level Interaction Insights into Carbon Utilization and Element Cycling Functions of Hydrothermarchaeota in Hydrothermal Sediment.</title>
        <authorList>
            <person name="Zhou Z."/>
            <person name="Liu Y."/>
            <person name="Xu W."/>
            <person name="Pan J."/>
            <person name="Luo Z.H."/>
            <person name="Li M."/>
        </authorList>
    </citation>
    <scope>NUCLEOTIDE SEQUENCE [LARGE SCALE GENOMIC DNA]</scope>
    <source>
        <strain evidence="7">HyVt-386</strain>
    </source>
</reference>
<dbReference type="FunFam" id="3.40.1490.10:FF:000001">
    <property type="entry name" value="Peptidyl-tRNA hydrolase 2"/>
    <property type="match status" value="1"/>
</dbReference>
<dbReference type="Proteomes" id="UP000885936">
    <property type="component" value="Unassembled WGS sequence"/>
</dbReference>
<dbReference type="PANTHER" id="PTHR12649:SF11">
    <property type="entry name" value="PEPTIDYL-TRNA HYDROLASE 2, MITOCHONDRIAL"/>
    <property type="match status" value="1"/>
</dbReference>
<dbReference type="InterPro" id="IPR023476">
    <property type="entry name" value="Pep_tRNA_hydro_II_dom_sf"/>
</dbReference>
<comment type="caution">
    <text evidence="7">The sequence shown here is derived from an EMBL/GenBank/DDBJ whole genome shotgun (WGS) entry which is preliminary data.</text>
</comment>
<dbReference type="NCBIfam" id="NF003314">
    <property type="entry name" value="PRK04322.1"/>
    <property type="match status" value="1"/>
</dbReference>
<proteinExistence type="inferred from homology"/>
<evidence type="ECO:0000256" key="5">
    <source>
        <dbReference type="ARBA" id="ARBA00048707"/>
    </source>
</evidence>
<dbReference type="Gene3D" id="3.40.1490.10">
    <property type="entry name" value="Bit1"/>
    <property type="match status" value="1"/>
</dbReference>
<dbReference type="AlphaFoldDB" id="A0A7J2S321"/>
<evidence type="ECO:0000256" key="1">
    <source>
        <dbReference type="ARBA" id="ARBA00003043"/>
    </source>
</evidence>
<evidence type="ECO:0000256" key="3">
    <source>
        <dbReference type="ARBA" id="ARBA00022801"/>
    </source>
</evidence>
<accession>A0A7J2S321</accession>
<protein>
    <recommendedName>
        <fullName evidence="6">Peptidyl-tRNA hydrolase</fullName>
        <ecNumber evidence="2">3.1.1.29</ecNumber>
    </recommendedName>
</protein>
<evidence type="ECO:0000256" key="2">
    <source>
        <dbReference type="ARBA" id="ARBA00013260"/>
    </source>
</evidence>
<evidence type="ECO:0000313" key="7">
    <source>
        <dbReference type="EMBL" id="HEC57868.1"/>
    </source>
</evidence>
<dbReference type="CDD" id="cd02430">
    <property type="entry name" value="PTH2"/>
    <property type="match status" value="1"/>
</dbReference>
<dbReference type="SUPFAM" id="SSF102462">
    <property type="entry name" value="Peptidyl-tRNA hydrolase II"/>
    <property type="match status" value="1"/>
</dbReference>
<sequence>MRKKHQDLAEYKQCIVIRSDLNLSKGKIAVQASHAAILAYDRSPRFIRSRWMKSGQKKVVLGVKSLEELFSLKEMAEKLGIPCAVVVDAGLTEVPPGTVTALGLGPERAELLDRVTGKLKLL</sequence>
<dbReference type="InterPro" id="IPR002833">
    <property type="entry name" value="PTH2"/>
</dbReference>
<organism evidence="7">
    <name type="scientific">Candidatus Syntropharchaeum butanivorans</name>
    <dbReference type="NCBI Taxonomy" id="1839936"/>
    <lineage>
        <taxon>Archaea</taxon>
        <taxon>Methanobacteriati</taxon>
        <taxon>Methanobacteriota</taxon>
        <taxon>Stenosarchaea group</taxon>
        <taxon>Methanomicrobia</taxon>
        <taxon>Methanosarcinales</taxon>
        <taxon>ANME-2 cluster</taxon>
        <taxon>Candidatus Syntropharchaeum</taxon>
    </lineage>
</organism>
<comment type="catalytic activity">
    <reaction evidence="5">
        <text>an N-acyl-L-alpha-aminoacyl-tRNA + H2O = an N-acyl-L-amino acid + a tRNA + H(+)</text>
        <dbReference type="Rhea" id="RHEA:54448"/>
        <dbReference type="Rhea" id="RHEA-COMP:10123"/>
        <dbReference type="Rhea" id="RHEA-COMP:13883"/>
        <dbReference type="ChEBI" id="CHEBI:15377"/>
        <dbReference type="ChEBI" id="CHEBI:15378"/>
        <dbReference type="ChEBI" id="CHEBI:59874"/>
        <dbReference type="ChEBI" id="CHEBI:78442"/>
        <dbReference type="ChEBI" id="CHEBI:138191"/>
        <dbReference type="EC" id="3.1.1.29"/>
    </reaction>
</comment>
<dbReference type="GO" id="GO:0005829">
    <property type="term" value="C:cytosol"/>
    <property type="evidence" value="ECO:0007669"/>
    <property type="project" value="TreeGrafter"/>
</dbReference>
<evidence type="ECO:0000256" key="6">
    <source>
        <dbReference type="ARBA" id="ARBA00050038"/>
    </source>
</evidence>
<comment type="similarity">
    <text evidence="4">Belongs to the PTH2 family.</text>
</comment>